<dbReference type="STRING" id="1921803.NIES593_18070"/>
<sequence>MLRLRKVLTACLLVTLLLLSACATQAPSRFERVQQESTQRGAKAIVQESLSGSSFNKFFPAGTDGYDRVYTQEKTGFAEAKLKKDGKDVAVMAISDTLNNPGAVEKFQQSTEKIGGYPAVKQGNNATAVLVNNRFQVKVLSRDASFTESDRRAWLEKFDLDGLAKISSQPTATAK</sequence>
<organism evidence="2 3">
    <name type="scientific">Hydrococcus rivularis NIES-593</name>
    <dbReference type="NCBI Taxonomy" id="1921803"/>
    <lineage>
        <taxon>Bacteria</taxon>
        <taxon>Bacillati</taxon>
        <taxon>Cyanobacteriota</taxon>
        <taxon>Cyanophyceae</taxon>
        <taxon>Pleurocapsales</taxon>
        <taxon>Hydrococcaceae</taxon>
        <taxon>Hydrococcus</taxon>
    </lineage>
</organism>
<comment type="caution">
    <text evidence="2">The sequence shown here is derived from an EMBL/GenBank/DDBJ whole genome shotgun (WGS) entry which is preliminary data.</text>
</comment>
<evidence type="ECO:0000313" key="3">
    <source>
        <dbReference type="Proteomes" id="UP000186868"/>
    </source>
</evidence>
<dbReference type="AlphaFoldDB" id="A0A1U7HAI1"/>
<name>A0A1U7HAI1_9CYAN</name>
<gene>
    <name evidence="2" type="ORF">NIES593_18070</name>
</gene>
<dbReference type="OrthoDB" id="5517735at2"/>
<dbReference type="Proteomes" id="UP000186868">
    <property type="component" value="Unassembled WGS sequence"/>
</dbReference>
<feature type="signal peptide" evidence="1">
    <location>
        <begin position="1"/>
        <end position="26"/>
    </location>
</feature>
<evidence type="ECO:0000256" key="1">
    <source>
        <dbReference type="SAM" id="SignalP"/>
    </source>
</evidence>
<protein>
    <submittedName>
        <fullName evidence="2">Uncharacterized protein</fullName>
    </submittedName>
</protein>
<dbReference type="PROSITE" id="PS51257">
    <property type="entry name" value="PROKAR_LIPOPROTEIN"/>
    <property type="match status" value="1"/>
</dbReference>
<keyword evidence="1" id="KW-0732">Signal</keyword>
<evidence type="ECO:0000313" key="2">
    <source>
        <dbReference type="EMBL" id="OKH20589.1"/>
    </source>
</evidence>
<feature type="chain" id="PRO_5013295954" evidence="1">
    <location>
        <begin position="27"/>
        <end position="175"/>
    </location>
</feature>
<dbReference type="RefSeq" id="WP_073600912.1">
    <property type="nucleotide sequence ID" value="NZ_MRCB01000028.1"/>
</dbReference>
<dbReference type="EMBL" id="MRCB01000028">
    <property type="protein sequence ID" value="OKH20589.1"/>
    <property type="molecule type" value="Genomic_DNA"/>
</dbReference>
<accession>A0A1U7HAI1</accession>
<reference evidence="2 3" key="1">
    <citation type="submission" date="2016-11" db="EMBL/GenBank/DDBJ databases">
        <title>Draft Genome Sequences of Nine Cyanobacterial Strains from Diverse Habitats.</title>
        <authorList>
            <person name="Zhu T."/>
            <person name="Hou S."/>
            <person name="Lu X."/>
            <person name="Hess W.R."/>
        </authorList>
    </citation>
    <scope>NUCLEOTIDE SEQUENCE [LARGE SCALE GENOMIC DNA]</scope>
    <source>
        <strain evidence="2 3">NIES-593</strain>
    </source>
</reference>
<proteinExistence type="predicted"/>
<keyword evidence="3" id="KW-1185">Reference proteome</keyword>